<dbReference type="EMBL" id="BMZA01000016">
    <property type="protein sequence ID" value="GGZ13565.1"/>
    <property type="molecule type" value="Genomic_DNA"/>
</dbReference>
<dbReference type="AlphaFoldDB" id="A0A918UJ41"/>
<name>A0A918UJ41_9SPHN</name>
<accession>A0A918UJ41</accession>
<sequence length="292" mass="32634">MPTKSKSHAEMADLFASLGAFLGKDIAVAISEIAETADFEMSDAANEPFVKFIEWINPRPAFIAAWRSDPALERKHYLRFMSGLEAARDGYRAAVYHLERLRGMEDQLHAILAKFDFAKSVPPGSVAAIGNARRWSFEYQAFVLAYRRALDSVAWGLSTYFKAEQSSFKQFAKNLAKHHPAPVACVLARACARHIEHFDFVIGTERGRSVRDRIAHRESIQAGYINVGAFGFRIVGGGERLGISDFNDRQRLADVLENRLQVLHACLADILDTFREAVTAYEAEVIVSPPSR</sequence>
<gene>
    <name evidence="1" type="ORF">GCM10011614_30760</name>
</gene>
<evidence type="ECO:0000313" key="2">
    <source>
        <dbReference type="Proteomes" id="UP000648075"/>
    </source>
</evidence>
<keyword evidence="2" id="KW-1185">Reference proteome</keyword>
<dbReference type="Proteomes" id="UP000648075">
    <property type="component" value="Unassembled WGS sequence"/>
</dbReference>
<organism evidence="1 2">
    <name type="scientific">Novosphingobium colocasiae</name>
    <dbReference type="NCBI Taxonomy" id="1256513"/>
    <lineage>
        <taxon>Bacteria</taxon>
        <taxon>Pseudomonadati</taxon>
        <taxon>Pseudomonadota</taxon>
        <taxon>Alphaproteobacteria</taxon>
        <taxon>Sphingomonadales</taxon>
        <taxon>Sphingomonadaceae</taxon>
        <taxon>Novosphingobium</taxon>
    </lineage>
</organism>
<protein>
    <submittedName>
        <fullName evidence="1">Uncharacterized protein</fullName>
    </submittedName>
</protein>
<proteinExistence type="predicted"/>
<comment type="caution">
    <text evidence="1">The sequence shown here is derived from an EMBL/GenBank/DDBJ whole genome shotgun (WGS) entry which is preliminary data.</text>
</comment>
<reference evidence="1" key="1">
    <citation type="journal article" date="2014" name="Int. J. Syst. Evol. Microbiol.">
        <title>Complete genome sequence of Corynebacterium casei LMG S-19264T (=DSM 44701T), isolated from a smear-ripened cheese.</title>
        <authorList>
            <consortium name="US DOE Joint Genome Institute (JGI-PGF)"/>
            <person name="Walter F."/>
            <person name="Albersmeier A."/>
            <person name="Kalinowski J."/>
            <person name="Ruckert C."/>
        </authorList>
    </citation>
    <scope>NUCLEOTIDE SEQUENCE</scope>
    <source>
        <strain evidence="1">KCTC 32255</strain>
    </source>
</reference>
<evidence type="ECO:0000313" key="1">
    <source>
        <dbReference type="EMBL" id="GGZ13565.1"/>
    </source>
</evidence>
<reference evidence="1" key="2">
    <citation type="submission" date="2020-09" db="EMBL/GenBank/DDBJ databases">
        <authorList>
            <person name="Sun Q."/>
            <person name="Kim S."/>
        </authorList>
    </citation>
    <scope>NUCLEOTIDE SEQUENCE</scope>
    <source>
        <strain evidence="1">KCTC 32255</strain>
    </source>
</reference>